<reference evidence="1" key="2">
    <citation type="submission" date="2020-09" db="EMBL/GenBank/DDBJ databases">
        <authorList>
            <person name="Sun Q."/>
            <person name="Ohkuma M."/>
        </authorList>
    </citation>
    <scope>NUCLEOTIDE SEQUENCE</scope>
    <source>
        <strain evidence="1">JCM 13064</strain>
    </source>
</reference>
<organism evidence="1 2">
    <name type="scientific">Sphaerisporangium melleum</name>
    <dbReference type="NCBI Taxonomy" id="321316"/>
    <lineage>
        <taxon>Bacteria</taxon>
        <taxon>Bacillati</taxon>
        <taxon>Actinomycetota</taxon>
        <taxon>Actinomycetes</taxon>
        <taxon>Streptosporangiales</taxon>
        <taxon>Streptosporangiaceae</taxon>
        <taxon>Sphaerisporangium</taxon>
    </lineage>
</organism>
<dbReference type="AlphaFoldDB" id="A0A917VCC6"/>
<comment type="caution">
    <text evidence="1">The sequence shown here is derived from an EMBL/GenBank/DDBJ whole genome shotgun (WGS) entry which is preliminary data.</text>
</comment>
<accession>A0A917VCC6</accession>
<dbReference type="Proteomes" id="UP000645217">
    <property type="component" value="Unassembled WGS sequence"/>
</dbReference>
<evidence type="ECO:0000313" key="1">
    <source>
        <dbReference type="EMBL" id="GGK62266.1"/>
    </source>
</evidence>
<keyword evidence="2" id="KW-1185">Reference proteome</keyword>
<proteinExistence type="predicted"/>
<name>A0A917VCC6_9ACTN</name>
<reference evidence="1" key="1">
    <citation type="journal article" date="2014" name="Int. J. Syst. Evol. Microbiol.">
        <title>Complete genome sequence of Corynebacterium casei LMG S-19264T (=DSM 44701T), isolated from a smear-ripened cheese.</title>
        <authorList>
            <consortium name="US DOE Joint Genome Institute (JGI-PGF)"/>
            <person name="Walter F."/>
            <person name="Albersmeier A."/>
            <person name="Kalinowski J."/>
            <person name="Ruckert C."/>
        </authorList>
    </citation>
    <scope>NUCLEOTIDE SEQUENCE</scope>
    <source>
        <strain evidence="1">JCM 13064</strain>
    </source>
</reference>
<protein>
    <submittedName>
        <fullName evidence="1">Uncharacterized protein</fullName>
    </submittedName>
</protein>
<sequence length="65" mass="6763">MLLVLKPAPVRPKADPGDNHLICCCTPDVSLCGLDVSDEVVADFGDDETCLVCLALADVDCPACS</sequence>
<dbReference type="RefSeq" id="WP_189160975.1">
    <property type="nucleotide sequence ID" value="NZ_BMNT01000001.1"/>
</dbReference>
<dbReference type="EMBL" id="BMNT01000001">
    <property type="protein sequence ID" value="GGK62266.1"/>
    <property type="molecule type" value="Genomic_DNA"/>
</dbReference>
<evidence type="ECO:0000313" key="2">
    <source>
        <dbReference type="Proteomes" id="UP000645217"/>
    </source>
</evidence>
<gene>
    <name evidence="1" type="ORF">GCM10007964_01770</name>
</gene>